<dbReference type="PANTHER" id="PTHR30224:SF4">
    <property type="entry name" value="ELECTRON TRANSPORT PROTEIN YCCM-RELATED"/>
    <property type="match status" value="1"/>
</dbReference>
<evidence type="ECO:0000313" key="7">
    <source>
        <dbReference type="Proteomes" id="UP000247555"/>
    </source>
</evidence>
<feature type="transmembrane region" description="Helical" evidence="4">
    <location>
        <begin position="271"/>
        <end position="292"/>
    </location>
</feature>
<dbReference type="EMBL" id="QJKI01000011">
    <property type="protein sequence ID" value="PXX78375.1"/>
    <property type="molecule type" value="Genomic_DNA"/>
</dbReference>
<feature type="transmembrane region" description="Helical" evidence="4">
    <location>
        <begin position="449"/>
        <end position="469"/>
    </location>
</feature>
<feature type="transmembrane region" description="Helical" evidence="4">
    <location>
        <begin position="150"/>
        <end position="172"/>
    </location>
</feature>
<dbReference type="SUPFAM" id="SSF54862">
    <property type="entry name" value="4Fe-4S ferredoxins"/>
    <property type="match status" value="1"/>
</dbReference>
<dbReference type="AlphaFoldDB" id="A0A318KRR7"/>
<keyword evidence="7" id="KW-1185">Reference proteome</keyword>
<proteinExistence type="predicted"/>
<dbReference type="RefSeq" id="WP_245906854.1">
    <property type="nucleotide sequence ID" value="NZ_QJKI01000011.1"/>
</dbReference>
<feature type="transmembrane region" description="Helical" evidence="4">
    <location>
        <begin position="40"/>
        <end position="60"/>
    </location>
</feature>
<gene>
    <name evidence="6" type="ORF">DFR34_1117</name>
</gene>
<evidence type="ECO:0000256" key="1">
    <source>
        <dbReference type="ARBA" id="ARBA00004236"/>
    </source>
</evidence>
<feature type="transmembrane region" description="Helical" evidence="4">
    <location>
        <begin position="67"/>
        <end position="87"/>
    </location>
</feature>
<evidence type="ECO:0000259" key="5">
    <source>
        <dbReference type="Pfam" id="PF12801"/>
    </source>
</evidence>
<comment type="subcellular location">
    <subcellularLocation>
        <location evidence="1">Cell membrane</location>
    </subcellularLocation>
</comment>
<keyword evidence="3 4" id="KW-0472">Membrane</keyword>
<comment type="caution">
    <text evidence="6">The sequence shown here is derived from an EMBL/GenBank/DDBJ whole genome shotgun (WGS) entry which is preliminary data.</text>
</comment>
<dbReference type="GO" id="GO:0005886">
    <property type="term" value="C:plasma membrane"/>
    <property type="evidence" value="ECO:0007669"/>
    <property type="project" value="UniProtKB-SubCell"/>
</dbReference>
<keyword evidence="4" id="KW-0812">Transmembrane</keyword>
<keyword evidence="4" id="KW-1133">Transmembrane helix</keyword>
<organism evidence="6 7">
    <name type="scientific">Rivihabitans pingtungensis</name>
    <dbReference type="NCBI Taxonomy" id="1054498"/>
    <lineage>
        <taxon>Bacteria</taxon>
        <taxon>Pseudomonadati</taxon>
        <taxon>Pseudomonadota</taxon>
        <taxon>Betaproteobacteria</taxon>
        <taxon>Neisseriales</taxon>
        <taxon>Aquaspirillaceae</taxon>
        <taxon>Rivihabitans</taxon>
    </lineage>
</organism>
<evidence type="ECO:0000313" key="6">
    <source>
        <dbReference type="EMBL" id="PXX78375.1"/>
    </source>
</evidence>
<protein>
    <submittedName>
        <fullName evidence="6">Polyferredoxin</fullName>
    </submittedName>
</protein>
<feature type="transmembrane region" description="Helical" evidence="4">
    <location>
        <begin position="416"/>
        <end position="437"/>
    </location>
</feature>
<feature type="transmembrane region" description="Helical" evidence="4">
    <location>
        <begin position="384"/>
        <end position="404"/>
    </location>
</feature>
<name>A0A318KRR7_9NEIS</name>
<dbReference type="PANTHER" id="PTHR30224">
    <property type="entry name" value="ELECTRON TRANSPORT PROTEIN"/>
    <property type="match status" value="1"/>
</dbReference>
<reference evidence="6 7" key="1">
    <citation type="submission" date="2018-05" db="EMBL/GenBank/DDBJ databases">
        <title>Genomic Encyclopedia of Type Strains, Phase IV (KMG-IV): sequencing the most valuable type-strain genomes for metagenomic binning, comparative biology and taxonomic classification.</title>
        <authorList>
            <person name="Goeker M."/>
        </authorList>
    </citation>
    <scope>NUCLEOTIDE SEQUENCE [LARGE SCALE GENOMIC DNA]</scope>
    <source>
        <strain evidence="6 7">DSM 29661</strain>
    </source>
</reference>
<dbReference type="InterPro" id="IPR052378">
    <property type="entry name" value="NosR_regulator"/>
</dbReference>
<sequence>MKARTVIPILAMPAAPAPSTGRLATVGRWLRDHATLLRRLQWAVVLVYAALLVIPALLPLPDDSARMLNNLTIFAQFVFWGIWWPFVLLSMVLFGRIWCGVLCPEGALTEWAAQKGLGRPIPRWMRWGGWPFVAFVLTTVYGQMVSVYQYPQAALLVLGGSTVAAVAVGWVYTKGKRAWCRHLCPVNGVFALLAKLAPMAYRVDEARWAASAHHTHSAVNCAPLQPLRHMQGGSGCHMCGRCSDHRDAIQLQARSPADEVLRVAAKEADGWQTALIVFGLLGVAIGAFHWTVSPWFVALKQGAAEWLIEHDILWPLDTDIPWWLLTHYPQYNDVFSWLDGASLLAYVALTALAMGGGLLLCLAAAVALAGGWRRQRLHHLAQSLIPLAGCGVFLGLSALTVTLLKAEGVDMHWANTLRLTLLTAASAWSAWLAWRILGQWSHGARRALACLPILAALAWVGMAWGWMFWWW</sequence>
<dbReference type="InterPro" id="IPR017896">
    <property type="entry name" value="4Fe4S_Fe-S-bd"/>
</dbReference>
<evidence type="ECO:0000256" key="2">
    <source>
        <dbReference type="ARBA" id="ARBA00022475"/>
    </source>
</evidence>
<evidence type="ECO:0000256" key="3">
    <source>
        <dbReference type="ARBA" id="ARBA00023136"/>
    </source>
</evidence>
<keyword evidence="2" id="KW-1003">Cell membrane</keyword>
<accession>A0A318KRR7</accession>
<feature type="transmembrane region" description="Helical" evidence="4">
    <location>
        <begin position="343"/>
        <end position="372"/>
    </location>
</feature>
<feature type="domain" description="4Fe-4S ferredoxin-type" evidence="5">
    <location>
        <begin position="78"/>
        <end position="114"/>
    </location>
</feature>
<feature type="transmembrane region" description="Helical" evidence="4">
    <location>
        <begin position="124"/>
        <end position="144"/>
    </location>
</feature>
<dbReference type="Pfam" id="PF12801">
    <property type="entry name" value="Fer4_5"/>
    <property type="match status" value="2"/>
</dbReference>
<dbReference type="Proteomes" id="UP000247555">
    <property type="component" value="Unassembled WGS sequence"/>
</dbReference>
<evidence type="ECO:0000256" key="4">
    <source>
        <dbReference type="SAM" id="Phobius"/>
    </source>
</evidence>
<feature type="domain" description="4Fe-4S ferredoxin-type" evidence="5">
    <location>
        <begin position="165"/>
        <end position="196"/>
    </location>
</feature>